<evidence type="ECO:0000256" key="2">
    <source>
        <dbReference type="ARBA" id="ARBA00023186"/>
    </source>
</evidence>
<dbReference type="Gene3D" id="3.40.50.11260">
    <property type="match status" value="1"/>
</dbReference>
<dbReference type="OrthoDB" id="1714277at2759"/>
<dbReference type="GO" id="GO:0051082">
    <property type="term" value="F:unfolded protein binding"/>
    <property type="evidence" value="ECO:0007669"/>
    <property type="project" value="InterPro"/>
</dbReference>
<dbReference type="PANTHER" id="PTHR11528">
    <property type="entry name" value="HEAT SHOCK PROTEIN 90 FAMILY MEMBER"/>
    <property type="match status" value="1"/>
</dbReference>
<dbReference type="SUPFAM" id="SSF54211">
    <property type="entry name" value="Ribosomal protein S5 domain 2-like"/>
    <property type="match status" value="1"/>
</dbReference>
<dbReference type="GO" id="GO:0140662">
    <property type="term" value="F:ATP-dependent protein folding chaperone"/>
    <property type="evidence" value="ECO:0007669"/>
    <property type="project" value="InterPro"/>
</dbReference>
<dbReference type="GO" id="GO:0016887">
    <property type="term" value="F:ATP hydrolysis activity"/>
    <property type="evidence" value="ECO:0007669"/>
    <property type="project" value="InterPro"/>
</dbReference>
<keyword evidence="2" id="KW-0143">Chaperone</keyword>
<dbReference type="GO" id="GO:0005524">
    <property type="term" value="F:ATP binding"/>
    <property type="evidence" value="ECO:0007669"/>
    <property type="project" value="InterPro"/>
</dbReference>
<gene>
    <name evidence="3" type="ORF">ORAREDHAP_LOCUS41915</name>
</gene>
<name>A0A6J5XRT8_PRUAR</name>
<evidence type="ECO:0000313" key="4">
    <source>
        <dbReference type="Proteomes" id="UP000507245"/>
    </source>
</evidence>
<comment type="similarity">
    <text evidence="1">Belongs to the heat shock protein 90 family.</text>
</comment>
<dbReference type="Pfam" id="PF00183">
    <property type="entry name" value="HSP90"/>
    <property type="match status" value="1"/>
</dbReference>
<dbReference type="InterPro" id="IPR001404">
    <property type="entry name" value="Hsp90_fam"/>
</dbReference>
<proteinExistence type="inferred from homology"/>
<keyword evidence="4" id="KW-1185">Reference proteome</keyword>
<reference evidence="4" key="1">
    <citation type="journal article" date="2020" name="Genome Biol.">
        <title>Gamete binning: chromosome-level and haplotype-resolved genome assembly enabled by high-throughput single-cell sequencing of gamete genomes.</title>
        <authorList>
            <person name="Campoy J.A."/>
            <person name="Sun H."/>
            <person name="Goel M."/>
            <person name="Jiao W.-B."/>
            <person name="Folz-Donahue K."/>
            <person name="Wang N."/>
            <person name="Rubio M."/>
            <person name="Liu C."/>
            <person name="Kukat C."/>
            <person name="Ruiz D."/>
            <person name="Huettel B."/>
            <person name="Schneeberger K."/>
        </authorList>
    </citation>
    <scope>NUCLEOTIDE SEQUENCE [LARGE SCALE GENOMIC DNA]</scope>
    <source>
        <strain evidence="4">cv. Rojo Pasion</strain>
    </source>
</reference>
<dbReference type="Gene3D" id="3.30.230.80">
    <property type="match status" value="1"/>
</dbReference>
<dbReference type="InterPro" id="IPR020568">
    <property type="entry name" value="Ribosomal_Su5_D2-typ_SF"/>
</dbReference>
<dbReference type="AlphaFoldDB" id="A0A6J5XRT8"/>
<sequence>MRNPKEVEKMSAMNFTRKLVGEVEFRSVLYIPGMGPLNNEDVVNAKTKNICLYVKRIFISDDFDGEVRFPRHLSFVKGVVDSNDLPLNVSQEILQESRIVRIMRKQLIRKTFDMIQEISESENREDYKNLRENFGSLDDYVENMPENQNAIYYLAADSLKSAQFLEKLVQKDIEGSVLPTLVVVQ</sequence>
<organism evidence="3 4">
    <name type="scientific">Prunus armeniaca</name>
    <name type="common">Apricot</name>
    <name type="synonym">Armeniaca vulgaris</name>
    <dbReference type="NCBI Taxonomy" id="36596"/>
    <lineage>
        <taxon>Eukaryota</taxon>
        <taxon>Viridiplantae</taxon>
        <taxon>Streptophyta</taxon>
        <taxon>Embryophyta</taxon>
        <taxon>Tracheophyta</taxon>
        <taxon>Spermatophyta</taxon>
        <taxon>Magnoliopsida</taxon>
        <taxon>eudicotyledons</taxon>
        <taxon>Gunneridae</taxon>
        <taxon>Pentapetalae</taxon>
        <taxon>rosids</taxon>
        <taxon>fabids</taxon>
        <taxon>Rosales</taxon>
        <taxon>Rosaceae</taxon>
        <taxon>Amygdaloideae</taxon>
        <taxon>Amygdaleae</taxon>
        <taxon>Prunus</taxon>
    </lineage>
</organism>
<accession>A0A6J5XRT8</accession>
<dbReference type="Proteomes" id="UP000507245">
    <property type="component" value="Unassembled WGS sequence"/>
</dbReference>
<protein>
    <submittedName>
        <fullName evidence="3">Uncharacterized protein</fullName>
    </submittedName>
</protein>
<evidence type="ECO:0000313" key="3">
    <source>
        <dbReference type="EMBL" id="CAB4316439.1"/>
    </source>
</evidence>
<evidence type="ECO:0000256" key="1">
    <source>
        <dbReference type="ARBA" id="ARBA00008239"/>
    </source>
</evidence>
<dbReference type="EMBL" id="CAEKKB010000007">
    <property type="protein sequence ID" value="CAB4316439.1"/>
    <property type="molecule type" value="Genomic_DNA"/>
</dbReference>